<dbReference type="AlphaFoldDB" id="A0A2U1AJN6"/>
<comment type="caution">
    <text evidence="1">The sequence shown here is derived from an EMBL/GenBank/DDBJ whole genome shotgun (WGS) entry which is preliminary data.</text>
</comment>
<dbReference type="Pfam" id="PF12789">
    <property type="entry name" value="PTR"/>
    <property type="match status" value="3"/>
</dbReference>
<organism evidence="1 2">
    <name type="scientific">Victivallis vadensis</name>
    <dbReference type="NCBI Taxonomy" id="172901"/>
    <lineage>
        <taxon>Bacteria</taxon>
        <taxon>Pseudomonadati</taxon>
        <taxon>Lentisphaerota</taxon>
        <taxon>Lentisphaeria</taxon>
        <taxon>Victivallales</taxon>
        <taxon>Victivallaceae</taxon>
        <taxon>Victivallis</taxon>
    </lineage>
</organism>
<feature type="non-terminal residue" evidence="1">
    <location>
        <position position="549"/>
    </location>
</feature>
<dbReference type="EMBL" id="QEKH01000034">
    <property type="protein sequence ID" value="PVY36644.1"/>
    <property type="molecule type" value="Genomic_DNA"/>
</dbReference>
<accession>A0A2U1AJN6</accession>
<gene>
    <name evidence="1" type="ORF">C8D82_13451</name>
</gene>
<name>A0A2U1AJN6_9BACT</name>
<proteinExistence type="predicted"/>
<protein>
    <submittedName>
        <fullName evidence="1">Tail-like repeat protein</fullName>
    </submittedName>
</protein>
<sequence length="549" mass="57661">MMQLNVTPDFKKRSLKFKPEFPAAAKLESVELVIPNPDGEIKTAGLSFIIYSARCGGRKLAVCDAFTGTGTITGTLNLCTDRMVDEFYHLPLGTRRSFHAVLWSEADQWMIGAGRIAIANNPGSDSMNPAPLPADRYPTFEEVEEMIRNSGGLDEPVVRRVNGIAPDNAGNVSITIPGDVSELKDKDGLTLTVQQKNTLATLSTTYASKNHTHSEYALKSELPDVSGFITADKLNLYQLKADAFSGKYADLSGKPSAFPPASHTHAVADVNGLADELSRKLTVPAGGNAGQFLMKTVSGCGWSSIDLASYITITQARNEFAAKTHEHSQYALASALQDYAAKVHTHIIGDVTGLQDALDGKAAADHNHDSVYAPKEATAAALNAKLTIPAGGTAGQVIGKTSDGYGWITVSGGVSSWNDLTDKPSAFPPATHNHVIGDVTGLENKLNEKISSVNGQVPNSSGAVTLPVATSKADGLMSAADKEKLDGLDTTGSTGDMLKSVYDTDDDGIVDHAATADAVGATTAAQVADAVGKAHTHANKATLDKLAET</sequence>
<evidence type="ECO:0000313" key="1">
    <source>
        <dbReference type="EMBL" id="PVY36644.1"/>
    </source>
</evidence>
<evidence type="ECO:0000313" key="2">
    <source>
        <dbReference type="Proteomes" id="UP000245959"/>
    </source>
</evidence>
<dbReference type="Proteomes" id="UP000245959">
    <property type="component" value="Unassembled WGS sequence"/>
</dbReference>
<keyword evidence="2" id="KW-1185">Reference proteome</keyword>
<reference evidence="1 2" key="1">
    <citation type="submission" date="2018-04" db="EMBL/GenBank/DDBJ databases">
        <title>Genomic Encyclopedia of Type Strains, Phase IV (KMG-IV): sequencing the most valuable type-strain genomes for metagenomic binning, comparative biology and taxonomic classification.</title>
        <authorList>
            <person name="Goeker M."/>
        </authorList>
    </citation>
    <scope>NUCLEOTIDE SEQUENCE [LARGE SCALE GENOMIC DNA]</scope>
    <source>
        <strain evidence="1 2">DSM 14823</strain>
    </source>
</reference>